<reference evidence="7" key="1">
    <citation type="submission" date="2017-11" db="EMBL/GenBank/DDBJ databases">
        <title>The complete genome sequence of Sphingopyxis pomeranensis sp. nov. strain WS5A3p.</title>
        <authorList>
            <person name="Kaminski M.A."/>
        </authorList>
    </citation>
    <scope>NUCLEOTIDE SEQUENCE [LARGE SCALE GENOMIC DNA]</scope>
    <source>
        <strain evidence="7">WS5A3p</strain>
    </source>
</reference>
<comment type="similarity">
    <text evidence="1">Belongs to the ATP-dependent AMP-binding enzyme family.</text>
</comment>
<keyword evidence="2" id="KW-0436">Ligase</keyword>
<evidence type="ECO:0000259" key="5">
    <source>
        <dbReference type="Pfam" id="PF13193"/>
    </source>
</evidence>
<evidence type="ECO:0000313" key="6">
    <source>
        <dbReference type="EMBL" id="PQM26294.1"/>
    </source>
</evidence>
<dbReference type="InterPro" id="IPR045851">
    <property type="entry name" value="AMP-bd_C_sf"/>
</dbReference>
<organism evidence="6 7">
    <name type="scientific">Sphingopyxis lindanitolerans</name>
    <dbReference type="NCBI Taxonomy" id="2054227"/>
    <lineage>
        <taxon>Bacteria</taxon>
        <taxon>Pseudomonadati</taxon>
        <taxon>Pseudomonadota</taxon>
        <taxon>Alphaproteobacteria</taxon>
        <taxon>Sphingomonadales</taxon>
        <taxon>Sphingomonadaceae</taxon>
        <taxon>Sphingopyxis</taxon>
    </lineage>
</organism>
<evidence type="ECO:0000256" key="1">
    <source>
        <dbReference type="ARBA" id="ARBA00006432"/>
    </source>
</evidence>
<comment type="caution">
    <text evidence="6">The sequence shown here is derived from an EMBL/GenBank/DDBJ whole genome shotgun (WGS) entry which is preliminary data.</text>
</comment>
<evidence type="ECO:0000313" key="7">
    <source>
        <dbReference type="Proteomes" id="UP000238954"/>
    </source>
</evidence>
<dbReference type="EMBL" id="PHFW01000003">
    <property type="protein sequence ID" value="PQM26294.1"/>
    <property type="molecule type" value="Genomic_DNA"/>
</dbReference>
<dbReference type="Proteomes" id="UP000238954">
    <property type="component" value="Chromosome"/>
</dbReference>
<evidence type="ECO:0000259" key="4">
    <source>
        <dbReference type="Pfam" id="PF00501"/>
    </source>
</evidence>
<dbReference type="Gene3D" id="3.30.300.30">
    <property type="match status" value="1"/>
</dbReference>
<dbReference type="PANTHER" id="PTHR43201:SF5">
    <property type="entry name" value="MEDIUM-CHAIN ACYL-COA LIGASE ACSF2, MITOCHONDRIAL"/>
    <property type="match status" value="1"/>
</dbReference>
<evidence type="ECO:0000256" key="3">
    <source>
        <dbReference type="SAM" id="Phobius"/>
    </source>
</evidence>
<dbReference type="Pfam" id="PF00501">
    <property type="entry name" value="AMP-binding"/>
    <property type="match status" value="1"/>
</dbReference>
<dbReference type="SUPFAM" id="SSF56801">
    <property type="entry name" value="Acetyl-CoA synthetase-like"/>
    <property type="match status" value="1"/>
</dbReference>
<dbReference type="Pfam" id="PF13193">
    <property type="entry name" value="AMP-binding_C"/>
    <property type="match status" value="1"/>
</dbReference>
<name>A0A2S8B1K1_9SPHN</name>
<evidence type="ECO:0000256" key="2">
    <source>
        <dbReference type="ARBA" id="ARBA00022598"/>
    </source>
</evidence>
<keyword evidence="3" id="KW-0472">Membrane</keyword>
<dbReference type="Gene3D" id="3.40.50.980">
    <property type="match status" value="2"/>
</dbReference>
<dbReference type="InterPro" id="IPR020845">
    <property type="entry name" value="AMP-binding_CS"/>
</dbReference>
<feature type="transmembrane region" description="Helical" evidence="3">
    <location>
        <begin position="135"/>
        <end position="154"/>
    </location>
</feature>
<feature type="domain" description="AMP-dependent synthetase/ligase" evidence="4">
    <location>
        <begin position="79"/>
        <end position="452"/>
    </location>
</feature>
<dbReference type="GO" id="GO:0006631">
    <property type="term" value="P:fatty acid metabolic process"/>
    <property type="evidence" value="ECO:0007669"/>
    <property type="project" value="TreeGrafter"/>
</dbReference>
<dbReference type="Gene3D" id="2.30.38.10">
    <property type="entry name" value="Luciferase, Domain 3"/>
    <property type="match status" value="1"/>
</dbReference>
<keyword evidence="3" id="KW-0812">Transmembrane</keyword>
<accession>A0A2S8B1K1</accession>
<keyword evidence="7" id="KW-1185">Reference proteome</keyword>
<keyword evidence="3" id="KW-1133">Transmembrane helix</keyword>
<proteinExistence type="inferred from homology"/>
<dbReference type="AlphaFoldDB" id="A0A2S8B1K1"/>
<protein>
    <submittedName>
        <fullName evidence="6">AMP-dependent synthetase</fullName>
    </submittedName>
</protein>
<gene>
    <name evidence="6" type="ORF">CVO77_14635</name>
</gene>
<dbReference type="GO" id="GO:0031956">
    <property type="term" value="F:medium-chain fatty acid-CoA ligase activity"/>
    <property type="evidence" value="ECO:0007669"/>
    <property type="project" value="TreeGrafter"/>
</dbReference>
<dbReference type="InterPro" id="IPR000873">
    <property type="entry name" value="AMP-dep_synth/lig_dom"/>
</dbReference>
<dbReference type="PANTHER" id="PTHR43201">
    <property type="entry name" value="ACYL-COA SYNTHETASE"/>
    <property type="match status" value="1"/>
</dbReference>
<dbReference type="OrthoDB" id="9803968at2"/>
<dbReference type="PROSITE" id="PS00455">
    <property type="entry name" value="AMP_BINDING"/>
    <property type="match status" value="1"/>
</dbReference>
<feature type="domain" description="AMP-binding enzyme C-terminal" evidence="5">
    <location>
        <begin position="502"/>
        <end position="578"/>
    </location>
</feature>
<dbReference type="InterPro" id="IPR025110">
    <property type="entry name" value="AMP-bd_C"/>
</dbReference>
<sequence>MARAWRPCALPRRPDRPQDRIFEHRRGIIVTHFAELRAVWDELTAPGGRYETHVVKDGGVPRLAYKAAAATLRDLWIDAAMRFADRPCLVFGGERLTYGDAFRQSERIAAWMQAQGIGKGDRVAIAMRNYPEWMLIYWAGVLAGATICGFNAWWSTSEMAGVEAATKPKILFVDAERLERARSYREPGAAGILVVLRSAAAGEDLVSWSTVADHCGTPILPPLGADDAACIFYTSGTSGTPKAAVLTHQACVTNILNILFAAEVQGIATARATAMPLPAAAPPVALVTTPLFHVTANNCCAQVAAVLGGTIVLMYKWDAAEALALVEREGVTMISGTPVMHRELVLHSRFNDVDLSSLGAFSGGGASLPPDILARIEDSSLTARASSGYGMTEASGAIASIAGDFFAAKPTSCGRILPAFEYRVVGDDAQDVAPGERGELWVRGASVIAGYLDATGSAIDPLPGGWLHSGDIVTIDTDGFVHIVDRKKDMILRGGENIACVEVEAAIYELGEVAECAVFAIPDARLGEIVGAAVYPHEGAVLDPETVAAHCAGRIAAYKIPERIWILDMPIPRGASGKLLKRDLGRLLLED</sequence>